<dbReference type="EMBL" id="SDWV01000001">
    <property type="protein sequence ID" value="RYC14589.1"/>
    <property type="molecule type" value="Genomic_DNA"/>
</dbReference>
<reference evidence="2 3" key="1">
    <citation type="submission" date="2019-01" db="EMBL/GenBank/DDBJ databases">
        <title>Novel species of Nocardioides.</title>
        <authorList>
            <person name="Liu Q."/>
            <person name="X Y.-H."/>
        </authorList>
    </citation>
    <scope>NUCLEOTIDE SEQUENCE [LARGE SCALE GENOMIC DNA]</scope>
    <source>
        <strain evidence="2 3">HLT2-9</strain>
    </source>
</reference>
<feature type="transmembrane region" description="Helical" evidence="1">
    <location>
        <begin position="12"/>
        <end position="33"/>
    </location>
</feature>
<evidence type="ECO:0000313" key="2">
    <source>
        <dbReference type="EMBL" id="RYC14589.1"/>
    </source>
</evidence>
<dbReference type="RefSeq" id="WP_129423522.1">
    <property type="nucleotide sequence ID" value="NZ_SDWV01000001.1"/>
</dbReference>
<dbReference type="Proteomes" id="UP000291101">
    <property type="component" value="Unassembled WGS sequence"/>
</dbReference>
<proteinExistence type="predicted"/>
<gene>
    <name evidence="2" type="ORF">EUA94_00235</name>
</gene>
<name>A0A4Q2TCE4_9ACTN</name>
<feature type="transmembrane region" description="Helical" evidence="1">
    <location>
        <begin position="103"/>
        <end position="122"/>
    </location>
</feature>
<comment type="caution">
    <text evidence="2">The sequence shown here is derived from an EMBL/GenBank/DDBJ whole genome shotgun (WGS) entry which is preliminary data.</text>
</comment>
<keyword evidence="1" id="KW-0812">Transmembrane</keyword>
<protein>
    <submittedName>
        <fullName evidence="2">Uncharacterized protein</fullName>
    </submittedName>
</protein>
<sequence>MTQALTRTRPRKGAPIFVAGWTGVALFAAVALITNGLSAWAFSGLIAGVAVGMIAWYRMTTGRPAVLVGLVLGVLVILLLGAATASNLTANDLPPAKRYLNDIFGLGAGLLILVGSVLGLGGRRRATR</sequence>
<organism evidence="2 3">
    <name type="scientific">Nocardioides zhouii</name>
    <dbReference type="NCBI Taxonomy" id="1168729"/>
    <lineage>
        <taxon>Bacteria</taxon>
        <taxon>Bacillati</taxon>
        <taxon>Actinomycetota</taxon>
        <taxon>Actinomycetes</taxon>
        <taxon>Propionibacteriales</taxon>
        <taxon>Nocardioidaceae</taxon>
        <taxon>Nocardioides</taxon>
    </lineage>
</organism>
<dbReference type="AlphaFoldDB" id="A0A4Q2TCE4"/>
<keyword evidence="1" id="KW-0472">Membrane</keyword>
<accession>A0A4Q2TCE4</accession>
<keyword evidence="1" id="KW-1133">Transmembrane helix</keyword>
<evidence type="ECO:0000313" key="3">
    <source>
        <dbReference type="Proteomes" id="UP000291101"/>
    </source>
</evidence>
<evidence type="ECO:0000256" key="1">
    <source>
        <dbReference type="SAM" id="Phobius"/>
    </source>
</evidence>
<feature type="transmembrane region" description="Helical" evidence="1">
    <location>
        <begin position="64"/>
        <end position="83"/>
    </location>
</feature>
<feature type="transmembrane region" description="Helical" evidence="1">
    <location>
        <begin position="39"/>
        <end position="57"/>
    </location>
</feature>
<keyword evidence="3" id="KW-1185">Reference proteome</keyword>